<dbReference type="AlphaFoldDB" id="A0A8T4GK28"/>
<dbReference type="InterPro" id="IPR036890">
    <property type="entry name" value="HATPase_C_sf"/>
</dbReference>
<dbReference type="Gene3D" id="3.30.450.40">
    <property type="match status" value="2"/>
</dbReference>
<dbReference type="GO" id="GO:0006355">
    <property type="term" value="P:regulation of DNA-templated transcription"/>
    <property type="evidence" value="ECO:0007669"/>
    <property type="project" value="InterPro"/>
</dbReference>
<dbReference type="OrthoDB" id="230688at2157"/>
<dbReference type="CDD" id="cd00082">
    <property type="entry name" value="HisKA"/>
    <property type="match status" value="1"/>
</dbReference>
<accession>A0A8T4GK28</accession>
<keyword evidence="9" id="KW-1185">Reference proteome</keyword>
<dbReference type="SUPFAM" id="SSF55874">
    <property type="entry name" value="ATPase domain of HSP90 chaperone/DNA topoisomerase II/histidine kinase"/>
    <property type="match status" value="1"/>
</dbReference>
<gene>
    <name evidence="8" type="ORF">J2751_003107</name>
</gene>
<dbReference type="InterPro" id="IPR013767">
    <property type="entry name" value="PAS_fold"/>
</dbReference>
<dbReference type="InterPro" id="IPR003661">
    <property type="entry name" value="HisK_dim/P_dom"/>
</dbReference>
<dbReference type="PANTHER" id="PTHR43711:SF1">
    <property type="entry name" value="HISTIDINE KINASE 1"/>
    <property type="match status" value="1"/>
</dbReference>
<dbReference type="SUPFAM" id="SSF55785">
    <property type="entry name" value="PYP-like sensor domain (PAS domain)"/>
    <property type="match status" value="1"/>
</dbReference>
<evidence type="ECO:0000256" key="3">
    <source>
        <dbReference type="ARBA" id="ARBA00022679"/>
    </source>
</evidence>
<dbReference type="Gene3D" id="3.30.450.20">
    <property type="entry name" value="PAS domain"/>
    <property type="match status" value="1"/>
</dbReference>
<dbReference type="InterPro" id="IPR005467">
    <property type="entry name" value="His_kinase_dom"/>
</dbReference>
<dbReference type="Pfam" id="PF02518">
    <property type="entry name" value="HATPase_c"/>
    <property type="match status" value="1"/>
</dbReference>
<feature type="domain" description="Histidine kinase" evidence="6">
    <location>
        <begin position="472"/>
        <end position="667"/>
    </location>
</feature>
<reference evidence="8" key="1">
    <citation type="submission" date="2021-03" db="EMBL/GenBank/DDBJ databases">
        <title>Genomic Encyclopedia of Type Strains, Phase IV (KMG-IV): sequencing the most valuable type-strain genomes for metagenomic binning, comparative biology and taxonomic classification.</title>
        <authorList>
            <person name="Goeker M."/>
        </authorList>
    </citation>
    <scope>NUCLEOTIDE SEQUENCE</scope>
    <source>
        <strain evidence="8">DSM 23564</strain>
    </source>
</reference>
<keyword evidence="5" id="KW-0902">Two-component regulatory system</keyword>
<keyword evidence="4" id="KW-0418">Kinase</keyword>
<evidence type="ECO:0000259" key="7">
    <source>
        <dbReference type="PROSITE" id="PS50112"/>
    </source>
</evidence>
<evidence type="ECO:0000256" key="4">
    <source>
        <dbReference type="ARBA" id="ARBA00022777"/>
    </source>
</evidence>
<evidence type="ECO:0000256" key="1">
    <source>
        <dbReference type="ARBA" id="ARBA00000085"/>
    </source>
</evidence>
<dbReference type="Pfam" id="PF00512">
    <property type="entry name" value="HisKA"/>
    <property type="match status" value="1"/>
</dbReference>
<evidence type="ECO:0000256" key="5">
    <source>
        <dbReference type="ARBA" id="ARBA00023012"/>
    </source>
</evidence>
<dbReference type="Pfam" id="PF13185">
    <property type="entry name" value="GAF_2"/>
    <property type="match status" value="1"/>
</dbReference>
<dbReference type="PROSITE" id="PS50109">
    <property type="entry name" value="HIS_KIN"/>
    <property type="match status" value="1"/>
</dbReference>
<dbReference type="Proteomes" id="UP000823588">
    <property type="component" value="Unassembled WGS sequence"/>
</dbReference>
<organism evidence="8 9">
    <name type="scientific">Halorubrum alkaliphilum</name>
    <dbReference type="NCBI Taxonomy" id="261290"/>
    <lineage>
        <taxon>Archaea</taxon>
        <taxon>Methanobacteriati</taxon>
        <taxon>Methanobacteriota</taxon>
        <taxon>Stenosarchaea group</taxon>
        <taxon>Halobacteria</taxon>
        <taxon>Halobacteriales</taxon>
        <taxon>Haloferacaceae</taxon>
        <taxon>Halorubrum</taxon>
    </lineage>
</organism>
<dbReference type="NCBIfam" id="TIGR00229">
    <property type="entry name" value="sensory_box"/>
    <property type="match status" value="1"/>
</dbReference>
<dbReference type="SUPFAM" id="SSF47384">
    <property type="entry name" value="Homodimeric domain of signal transducing histidine kinase"/>
    <property type="match status" value="1"/>
</dbReference>
<dbReference type="Gene3D" id="3.30.565.10">
    <property type="entry name" value="Histidine kinase-like ATPase, C-terminal domain"/>
    <property type="match status" value="1"/>
</dbReference>
<dbReference type="InterPro" id="IPR003018">
    <property type="entry name" value="GAF"/>
</dbReference>
<evidence type="ECO:0000259" key="6">
    <source>
        <dbReference type="PROSITE" id="PS50109"/>
    </source>
</evidence>
<dbReference type="Pfam" id="PF00989">
    <property type="entry name" value="PAS"/>
    <property type="match status" value="1"/>
</dbReference>
<dbReference type="InterPro" id="IPR000014">
    <property type="entry name" value="PAS"/>
</dbReference>
<dbReference type="CDD" id="cd00130">
    <property type="entry name" value="PAS"/>
    <property type="match status" value="1"/>
</dbReference>
<keyword evidence="3" id="KW-0808">Transferase</keyword>
<evidence type="ECO:0000313" key="8">
    <source>
        <dbReference type="EMBL" id="MBP1924057.1"/>
    </source>
</evidence>
<proteinExistence type="predicted"/>
<dbReference type="EC" id="2.7.13.3" evidence="2"/>
<dbReference type="SMART" id="SM00388">
    <property type="entry name" value="HisKA"/>
    <property type="match status" value="1"/>
</dbReference>
<dbReference type="GO" id="GO:0000155">
    <property type="term" value="F:phosphorelay sensor kinase activity"/>
    <property type="evidence" value="ECO:0007669"/>
    <property type="project" value="InterPro"/>
</dbReference>
<dbReference type="SMART" id="SM00065">
    <property type="entry name" value="GAF"/>
    <property type="match status" value="1"/>
</dbReference>
<dbReference type="SMART" id="SM00387">
    <property type="entry name" value="HATPase_c"/>
    <property type="match status" value="1"/>
</dbReference>
<dbReference type="PROSITE" id="PS50112">
    <property type="entry name" value="PAS"/>
    <property type="match status" value="1"/>
</dbReference>
<dbReference type="InterPro" id="IPR050736">
    <property type="entry name" value="Sensor_HK_Regulatory"/>
</dbReference>
<dbReference type="InterPro" id="IPR036097">
    <property type="entry name" value="HisK_dim/P_sf"/>
</dbReference>
<dbReference type="PANTHER" id="PTHR43711">
    <property type="entry name" value="TWO-COMPONENT HISTIDINE KINASE"/>
    <property type="match status" value="1"/>
</dbReference>
<evidence type="ECO:0000256" key="2">
    <source>
        <dbReference type="ARBA" id="ARBA00012438"/>
    </source>
</evidence>
<dbReference type="InterPro" id="IPR035965">
    <property type="entry name" value="PAS-like_dom_sf"/>
</dbReference>
<evidence type="ECO:0000313" key="9">
    <source>
        <dbReference type="Proteomes" id="UP000823588"/>
    </source>
</evidence>
<sequence>MGGSEESTSRYRSIIEAVRDGVFVVNLDGTITYVNDSLCSLTGRERNELVGNTFDTLVESGLVKSAEFDRFVTTINSIADGEIQDEILTFEIDQETEQMVDVRVSKHIRDDGTDDIVGVVRDVTDRERRARAAEQKQAVLAKLYQVGAEDALTFEQKAERILSIGCEYLDLPFGFLSKIEEDTQEIVHAVGDHTLLQPDETAPLEQSYCRKTIQSDDLVGMQDAQAELGEDDPAYELFDLGCYIGTKVMVGENLYGTFCFAAPHDRDREFNAGEREVIKLLGQWAGYELQRQRFEERLQGLHRISQQLLVAETTEEIAEIAVETVLDSFDLPVTAFWEYDAGDDVLRPLAETDEAVRIVGEAPTFERDDALLWESFDSGDIRNYEDLTERPEVYNPETPLQSEVYIPCGNHGIITCAATEPGAFGEIDIESLRLLEALVTEAITAVKREEQLAERGEALQRQNDRLEEFADVVAHDLRNPMTGAVGFLEIARKTNESQHFDRVEQSLERMEELIDELLMIARGDRQAVNIRTHQLQPIVEEAWSYTDAPKATLSADDPLGEIEADETRLLQLFGNLFRNSIEHGGDDVTVEVGPLADEGGFYVADEGPGFSDKQRTEIEALGDTDEMSGFGIGLMSVIDVVEAHGWDLTVPATDQGARIEIRTGERSE</sequence>
<dbReference type="RefSeq" id="WP_209487246.1">
    <property type="nucleotide sequence ID" value="NZ_JAGGKQ010000043.1"/>
</dbReference>
<dbReference type="SMART" id="SM00091">
    <property type="entry name" value="PAS"/>
    <property type="match status" value="1"/>
</dbReference>
<comment type="catalytic activity">
    <reaction evidence="1">
        <text>ATP + protein L-histidine = ADP + protein N-phospho-L-histidine.</text>
        <dbReference type="EC" id="2.7.13.3"/>
    </reaction>
</comment>
<name>A0A8T4GK28_9EURY</name>
<dbReference type="InterPro" id="IPR003594">
    <property type="entry name" value="HATPase_dom"/>
</dbReference>
<dbReference type="Gene3D" id="1.10.287.130">
    <property type="match status" value="1"/>
</dbReference>
<comment type="caution">
    <text evidence="8">The sequence shown here is derived from an EMBL/GenBank/DDBJ whole genome shotgun (WGS) entry which is preliminary data.</text>
</comment>
<dbReference type="EMBL" id="JAGGKQ010000043">
    <property type="protein sequence ID" value="MBP1924057.1"/>
    <property type="molecule type" value="Genomic_DNA"/>
</dbReference>
<feature type="domain" description="PAS" evidence="7">
    <location>
        <begin position="7"/>
        <end position="59"/>
    </location>
</feature>
<dbReference type="SUPFAM" id="SSF55781">
    <property type="entry name" value="GAF domain-like"/>
    <property type="match status" value="2"/>
</dbReference>
<dbReference type="InterPro" id="IPR029016">
    <property type="entry name" value="GAF-like_dom_sf"/>
</dbReference>
<protein>
    <recommendedName>
        <fullName evidence="2">histidine kinase</fullName>
        <ecNumber evidence="2">2.7.13.3</ecNumber>
    </recommendedName>
</protein>